<evidence type="ECO:0000259" key="1">
    <source>
        <dbReference type="Pfam" id="PF01243"/>
    </source>
</evidence>
<gene>
    <name evidence="2" type="ORF">MNBD_NITROSPIRAE03-768</name>
</gene>
<reference evidence="2" key="1">
    <citation type="submission" date="2018-06" db="EMBL/GenBank/DDBJ databases">
        <authorList>
            <person name="Zhirakovskaya E."/>
        </authorList>
    </citation>
    <scope>NUCLEOTIDE SEQUENCE</scope>
</reference>
<dbReference type="InterPro" id="IPR011576">
    <property type="entry name" value="Pyridox_Oxase_N"/>
</dbReference>
<dbReference type="InterPro" id="IPR052917">
    <property type="entry name" value="Stress-Dev_Protein"/>
</dbReference>
<dbReference type="PANTHER" id="PTHR34818:SF1">
    <property type="entry name" value="PROTEIN BLI-3"/>
    <property type="match status" value="1"/>
</dbReference>
<evidence type="ECO:0000313" key="2">
    <source>
        <dbReference type="EMBL" id="VAX28022.1"/>
    </source>
</evidence>
<organism evidence="2">
    <name type="scientific">hydrothermal vent metagenome</name>
    <dbReference type="NCBI Taxonomy" id="652676"/>
    <lineage>
        <taxon>unclassified sequences</taxon>
        <taxon>metagenomes</taxon>
        <taxon>ecological metagenomes</taxon>
    </lineage>
</organism>
<dbReference type="EMBL" id="UOGI01000014">
    <property type="protein sequence ID" value="VAX28022.1"/>
    <property type="molecule type" value="Genomic_DNA"/>
</dbReference>
<sequence>MSDLKQRIFDAAGEIQLINFATITEDGKPWVRYVMGKADKELVFCFCTHLKSRKVAQIRKNPNVHISLGASSLETARNWLQVEGTAEVSTDKAEREAFWFDDLKNYFTGPDDPNYCIVITKPSRIEFGTMGSMPPEVWEPR</sequence>
<dbReference type="SUPFAM" id="SSF50475">
    <property type="entry name" value="FMN-binding split barrel"/>
    <property type="match status" value="1"/>
</dbReference>
<protein>
    <recommendedName>
        <fullName evidence="1">Pyridoxamine 5'-phosphate oxidase N-terminal domain-containing protein</fullName>
    </recommendedName>
</protein>
<proteinExistence type="predicted"/>
<name>A0A3B1CIG3_9ZZZZ</name>
<feature type="domain" description="Pyridoxamine 5'-phosphate oxidase N-terminal" evidence="1">
    <location>
        <begin position="14"/>
        <end position="126"/>
    </location>
</feature>
<dbReference type="InterPro" id="IPR012349">
    <property type="entry name" value="Split_barrel_FMN-bd"/>
</dbReference>
<accession>A0A3B1CIG3</accession>
<dbReference type="Gene3D" id="2.30.110.10">
    <property type="entry name" value="Electron Transport, Fmn-binding Protein, Chain A"/>
    <property type="match status" value="1"/>
</dbReference>
<dbReference type="Pfam" id="PF01243">
    <property type="entry name" value="PNPOx_N"/>
    <property type="match status" value="1"/>
</dbReference>
<dbReference type="PANTHER" id="PTHR34818">
    <property type="entry name" value="PROTEIN BLI-3"/>
    <property type="match status" value="1"/>
</dbReference>
<dbReference type="AlphaFoldDB" id="A0A3B1CIG3"/>